<reference evidence="2" key="1">
    <citation type="journal article" date="2020" name="Fungal Divers.">
        <title>Resolving the Mortierellaceae phylogeny through synthesis of multi-gene phylogenetics and phylogenomics.</title>
        <authorList>
            <person name="Vandepol N."/>
            <person name="Liber J."/>
            <person name="Desiro A."/>
            <person name="Na H."/>
            <person name="Kennedy M."/>
            <person name="Barry K."/>
            <person name="Grigoriev I.V."/>
            <person name="Miller A.N."/>
            <person name="O'Donnell K."/>
            <person name="Stajich J.E."/>
            <person name="Bonito G."/>
        </authorList>
    </citation>
    <scope>NUCLEOTIDE SEQUENCE</scope>
    <source>
        <strain evidence="2">MES-2147</strain>
    </source>
</reference>
<dbReference type="OrthoDB" id="2338788at2759"/>
<protein>
    <submittedName>
        <fullName evidence="2">Uncharacterized protein</fullName>
    </submittedName>
</protein>
<dbReference type="AlphaFoldDB" id="A0A9P6SUF8"/>
<comment type="caution">
    <text evidence="2">The sequence shown here is derived from an EMBL/GenBank/DDBJ whole genome shotgun (WGS) entry which is preliminary data.</text>
</comment>
<dbReference type="Proteomes" id="UP000749646">
    <property type="component" value="Unassembled WGS sequence"/>
</dbReference>
<name>A0A9P6SUF8_9FUNG</name>
<dbReference type="EMBL" id="JAAAHW010000255">
    <property type="protein sequence ID" value="KAG0004563.1"/>
    <property type="molecule type" value="Genomic_DNA"/>
</dbReference>
<feature type="region of interest" description="Disordered" evidence="1">
    <location>
        <begin position="162"/>
        <end position="213"/>
    </location>
</feature>
<sequence length="580" mass="64065">MLSKLQNLSVSFYNPVDLNIFLANLTNTWGKSSKEILAESSIRTATTASSSSSSAAAAAPAVAEATTSAVARTNTEEEKPGNLGLVSLRSLDIKNRVPDTNYIRWRVFKNTLDRLPSLQHLALTGIGFIGGKSNTENNIAHGGYDHTIETIANTSASTIIPNGNSNLGAGAHYQGDPDDDDDDYDDDEDDEDDGEDDYQARSFENGSGESSRSYPQLRSLALSFCHCPVTIMLDLDRIFPKLTSLEVNKCRSTWLHVFEPDPLNPTSHLGMSLSLPSSTSSLTSTAATTVTMNTTSSTTVTTTTNTNITTTSATTTAGNAHGTTTAQNTVQRVPFAELTHLKLVERYGNEGLIYEIVKARPGLVSLETHQISFNIDTLLSMATFCSNHRRFFNRFSLLPCWNGLQTRRDYERLFEAPFLSRAKHIYIRQEITDKMYFASTLISLHIGAGLFKQAAIENDSVSVWNEILRKLPKLEILRIDRYIKDYQIFEGLGRSPPQTPPIEHSEADQSTSSLKLDQIIEAICPTASRDTGVIEDWTGERPYLRELHHVFRQQILIENSYNGSGSWSDSAFLAPRDLTA</sequence>
<evidence type="ECO:0000313" key="2">
    <source>
        <dbReference type="EMBL" id="KAG0004563.1"/>
    </source>
</evidence>
<feature type="compositionally biased region" description="Acidic residues" evidence="1">
    <location>
        <begin position="176"/>
        <end position="197"/>
    </location>
</feature>
<organism evidence="2 3">
    <name type="scientific">Modicella reniformis</name>
    <dbReference type="NCBI Taxonomy" id="1440133"/>
    <lineage>
        <taxon>Eukaryota</taxon>
        <taxon>Fungi</taxon>
        <taxon>Fungi incertae sedis</taxon>
        <taxon>Mucoromycota</taxon>
        <taxon>Mortierellomycotina</taxon>
        <taxon>Mortierellomycetes</taxon>
        <taxon>Mortierellales</taxon>
        <taxon>Mortierellaceae</taxon>
        <taxon>Modicella</taxon>
    </lineage>
</organism>
<feature type="compositionally biased region" description="Polar residues" evidence="1">
    <location>
        <begin position="202"/>
        <end position="213"/>
    </location>
</feature>
<keyword evidence="3" id="KW-1185">Reference proteome</keyword>
<proteinExistence type="predicted"/>
<accession>A0A9P6SUF8</accession>
<evidence type="ECO:0000256" key="1">
    <source>
        <dbReference type="SAM" id="MobiDB-lite"/>
    </source>
</evidence>
<gene>
    <name evidence="2" type="ORF">BGZ65_000128</name>
</gene>
<evidence type="ECO:0000313" key="3">
    <source>
        <dbReference type="Proteomes" id="UP000749646"/>
    </source>
</evidence>